<dbReference type="AlphaFoldDB" id="E9GQ60"/>
<accession>E9GQ60</accession>
<evidence type="ECO:0000313" key="2">
    <source>
        <dbReference type="Proteomes" id="UP000000305"/>
    </source>
</evidence>
<keyword evidence="2" id="KW-1185">Reference proteome</keyword>
<evidence type="ECO:0000313" key="1">
    <source>
        <dbReference type="EMBL" id="EFX78223.1"/>
    </source>
</evidence>
<dbReference type="HOGENOM" id="CLU_2906330_0_0_1"/>
<sequence>MNQIEDLALKLIEWGDTEPSLEKYYEITFKSFYSAKLPLDVFLSFKELKDTTAADEKKFTGA</sequence>
<dbReference type="Proteomes" id="UP000000305">
    <property type="component" value="Unassembled WGS sequence"/>
</dbReference>
<protein>
    <submittedName>
        <fullName evidence="1">Uncharacterized protein</fullName>
    </submittedName>
</protein>
<dbReference type="OrthoDB" id="391137at2759"/>
<dbReference type="EMBL" id="GL732558">
    <property type="protein sequence ID" value="EFX78223.1"/>
    <property type="molecule type" value="Genomic_DNA"/>
</dbReference>
<dbReference type="KEGG" id="dpx:DAPPUDRAFT_320751"/>
<name>E9GQ60_DAPPU</name>
<reference evidence="1 2" key="1">
    <citation type="journal article" date="2011" name="Science">
        <title>The ecoresponsive genome of Daphnia pulex.</title>
        <authorList>
            <person name="Colbourne J.K."/>
            <person name="Pfrender M.E."/>
            <person name="Gilbert D."/>
            <person name="Thomas W.K."/>
            <person name="Tucker A."/>
            <person name="Oakley T.H."/>
            <person name="Tokishita S."/>
            <person name="Aerts A."/>
            <person name="Arnold G.J."/>
            <person name="Basu M.K."/>
            <person name="Bauer D.J."/>
            <person name="Caceres C.E."/>
            <person name="Carmel L."/>
            <person name="Casola C."/>
            <person name="Choi J.H."/>
            <person name="Detter J.C."/>
            <person name="Dong Q."/>
            <person name="Dusheyko S."/>
            <person name="Eads B.D."/>
            <person name="Frohlich T."/>
            <person name="Geiler-Samerotte K.A."/>
            <person name="Gerlach D."/>
            <person name="Hatcher P."/>
            <person name="Jogdeo S."/>
            <person name="Krijgsveld J."/>
            <person name="Kriventseva E.V."/>
            <person name="Kultz D."/>
            <person name="Laforsch C."/>
            <person name="Lindquist E."/>
            <person name="Lopez J."/>
            <person name="Manak J.R."/>
            <person name="Muller J."/>
            <person name="Pangilinan J."/>
            <person name="Patwardhan R.P."/>
            <person name="Pitluck S."/>
            <person name="Pritham E.J."/>
            <person name="Rechtsteiner A."/>
            <person name="Rho M."/>
            <person name="Rogozin I.B."/>
            <person name="Sakarya O."/>
            <person name="Salamov A."/>
            <person name="Schaack S."/>
            <person name="Shapiro H."/>
            <person name="Shiga Y."/>
            <person name="Skalitzky C."/>
            <person name="Smith Z."/>
            <person name="Souvorov A."/>
            <person name="Sung W."/>
            <person name="Tang Z."/>
            <person name="Tsuchiya D."/>
            <person name="Tu H."/>
            <person name="Vos H."/>
            <person name="Wang M."/>
            <person name="Wolf Y.I."/>
            <person name="Yamagata H."/>
            <person name="Yamada T."/>
            <person name="Ye Y."/>
            <person name="Shaw J.R."/>
            <person name="Andrews J."/>
            <person name="Crease T.J."/>
            <person name="Tang H."/>
            <person name="Lucas S.M."/>
            <person name="Robertson H.M."/>
            <person name="Bork P."/>
            <person name="Koonin E.V."/>
            <person name="Zdobnov E.M."/>
            <person name="Grigoriev I.V."/>
            <person name="Lynch M."/>
            <person name="Boore J.L."/>
        </authorList>
    </citation>
    <scope>NUCLEOTIDE SEQUENCE [LARGE SCALE GENOMIC DNA]</scope>
</reference>
<organism evidence="1 2">
    <name type="scientific">Daphnia pulex</name>
    <name type="common">Water flea</name>
    <dbReference type="NCBI Taxonomy" id="6669"/>
    <lineage>
        <taxon>Eukaryota</taxon>
        <taxon>Metazoa</taxon>
        <taxon>Ecdysozoa</taxon>
        <taxon>Arthropoda</taxon>
        <taxon>Crustacea</taxon>
        <taxon>Branchiopoda</taxon>
        <taxon>Diplostraca</taxon>
        <taxon>Cladocera</taxon>
        <taxon>Anomopoda</taxon>
        <taxon>Daphniidae</taxon>
        <taxon>Daphnia</taxon>
    </lineage>
</organism>
<gene>
    <name evidence="1" type="ORF">DAPPUDRAFT_320751</name>
</gene>
<dbReference type="InParanoid" id="E9GQ60"/>
<proteinExistence type="predicted"/>